<feature type="signal peptide" evidence="1">
    <location>
        <begin position="1"/>
        <end position="22"/>
    </location>
</feature>
<organism evidence="2 3">
    <name type="scientific">Pelotalea chapellei</name>
    <dbReference type="NCBI Taxonomy" id="44671"/>
    <lineage>
        <taxon>Bacteria</taxon>
        <taxon>Pseudomonadati</taxon>
        <taxon>Thermodesulfobacteriota</taxon>
        <taxon>Desulfuromonadia</taxon>
        <taxon>Geobacterales</taxon>
        <taxon>Geobacteraceae</taxon>
        <taxon>Pelotalea</taxon>
    </lineage>
</organism>
<dbReference type="Proteomes" id="UP000784128">
    <property type="component" value="Unassembled WGS sequence"/>
</dbReference>
<dbReference type="RefSeq" id="WP_214299856.1">
    <property type="nucleotide sequence ID" value="NZ_JAHDYS010000011.1"/>
</dbReference>
<comment type="caution">
    <text evidence="2">The sequence shown here is derived from an EMBL/GenBank/DDBJ whole genome shotgun (WGS) entry which is preliminary data.</text>
</comment>
<keyword evidence="3" id="KW-1185">Reference proteome</keyword>
<evidence type="ECO:0000313" key="2">
    <source>
        <dbReference type="EMBL" id="MBT1072653.1"/>
    </source>
</evidence>
<feature type="chain" id="PRO_5045522861" evidence="1">
    <location>
        <begin position="23"/>
        <end position="135"/>
    </location>
</feature>
<evidence type="ECO:0000313" key="3">
    <source>
        <dbReference type="Proteomes" id="UP000784128"/>
    </source>
</evidence>
<evidence type="ECO:0000256" key="1">
    <source>
        <dbReference type="SAM" id="SignalP"/>
    </source>
</evidence>
<accession>A0ABS5UAI9</accession>
<dbReference type="EMBL" id="JAHDYS010000011">
    <property type="protein sequence ID" value="MBT1072653.1"/>
    <property type="molecule type" value="Genomic_DNA"/>
</dbReference>
<keyword evidence="1" id="KW-0732">Signal</keyword>
<proteinExistence type="predicted"/>
<sequence length="135" mass="15001">MKKKFSVFLALMVIGFAFSAQAGEFGELRTKLSAARESLIEMMLHKEKRGADQQKLVKNTADAVSAQLAKMKAPAGKEAQFKELKENWAAFKHTRETELVPAILKGNDEAAKKIAGGIQKERYTKCQKITSELDN</sequence>
<name>A0ABS5UAI9_9BACT</name>
<gene>
    <name evidence="2" type="ORF">KJB30_12715</name>
</gene>
<reference evidence="2 3" key="1">
    <citation type="submission" date="2021-05" db="EMBL/GenBank/DDBJ databases">
        <title>The draft genome of Geobacter chapellei DSM 13688.</title>
        <authorList>
            <person name="Xu Z."/>
            <person name="Masuda Y."/>
            <person name="Itoh H."/>
            <person name="Senoo K."/>
        </authorList>
    </citation>
    <scope>NUCLEOTIDE SEQUENCE [LARGE SCALE GENOMIC DNA]</scope>
    <source>
        <strain evidence="2 3">DSM 13688</strain>
    </source>
</reference>
<protein>
    <submittedName>
        <fullName evidence="2">Uncharacterized protein</fullName>
    </submittedName>
</protein>